<accession>A0AAV4VE10</accession>
<organism evidence="1 2">
    <name type="scientific">Caerostris extrusa</name>
    <name type="common">Bark spider</name>
    <name type="synonym">Caerostris bankana</name>
    <dbReference type="NCBI Taxonomy" id="172846"/>
    <lineage>
        <taxon>Eukaryota</taxon>
        <taxon>Metazoa</taxon>
        <taxon>Ecdysozoa</taxon>
        <taxon>Arthropoda</taxon>
        <taxon>Chelicerata</taxon>
        <taxon>Arachnida</taxon>
        <taxon>Araneae</taxon>
        <taxon>Araneomorphae</taxon>
        <taxon>Entelegynae</taxon>
        <taxon>Araneoidea</taxon>
        <taxon>Araneidae</taxon>
        <taxon>Caerostris</taxon>
    </lineage>
</organism>
<sequence length="132" mass="14976">MFGAEKPWSSWKGSVIASCYYFCLCTCLLKRELKIVFSRSSRNNAVRLGCCKGGLRESCGGAVSADILMKRCLRSDELHLAIFLPFTIKKDPLQRIYLHQLMKKKTNLDALLLHFAYKLSERRSDWALGPAA</sequence>
<dbReference type="EMBL" id="BPLR01014281">
    <property type="protein sequence ID" value="GIY67788.1"/>
    <property type="molecule type" value="Genomic_DNA"/>
</dbReference>
<protein>
    <submittedName>
        <fullName evidence="1">Uncharacterized protein</fullName>
    </submittedName>
</protein>
<comment type="caution">
    <text evidence="1">The sequence shown here is derived from an EMBL/GenBank/DDBJ whole genome shotgun (WGS) entry which is preliminary data.</text>
</comment>
<evidence type="ECO:0000313" key="2">
    <source>
        <dbReference type="Proteomes" id="UP001054945"/>
    </source>
</evidence>
<evidence type="ECO:0000313" key="1">
    <source>
        <dbReference type="EMBL" id="GIY67788.1"/>
    </source>
</evidence>
<reference evidence="1 2" key="1">
    <citation type="submission" date="2021-06" db="EMBL/GenBank/DDBJ databases">
        <title>Caerostris extrusa draft genome.</title>
        <authorList>
            <person name="Kono N."/>
            <person name="Arakawa K."/>
        </authorList>
    </citation>
    <scope>NUCLEOTIDE SEQUENCE [LARGE SCALE GENOMIC DNA]</scope>
</reference>
<name>A0AAV4VE10_CAEEX</name>
<gene>
    <name evidence="1" type="ORF">CEXT_338181</name>
</gene>
<proteinExistence type="predicted"/>
<dbReference type="AlphaFoldDB" id="A0AAV4VE10"/>
<dbReference type="Proteomes" id="UP001054945">
    <property type="component" value="Unassembled WGS sequence"/>
</dbReference>
<keyword evidence="2" id="KW-1185">Reference proteome</keyword>